<dbReference type="Proteomes" id="UP000827872">
    <property type="component" value="Linkage Group LG03"/>
</dbReference>
<evidence type="ECO:0000313" key="1">
    <source>
        <dbReference type="EMBL" id="KAH7993811.1"/>
    </source>
</evidence>
<keyword evidence="2" id="KW-1185">Reference proteome</keyword>
<dbReference type="EMBL" id="CM037616">
    <property type="protein sequence ID" value="KAH7993811.1"/>
    <property type="molecule type" value="Genomic_DNA"/>
</dbReference>
<accession>A0ACB8EM80</accession>
<gene>
    <name evidence="1" type="ORF">K3G42_032362</name>
</gene>
<organism evidence="1 2">
    <name type="scientific">Sphaerodactylus townsendi</name>
    <dbReference type="NCBI Taxonomy" id="933632"/>
    <lineage>
        <taxon>Eukaryota</taxon>
        <taxon>Metazoa</taxon>
        <taxon>Chordata</taxon>
        <taxon>Craniata</taxon>
        <taxon>Vertebrata</taxon>
        <taxon>Euteleostomi</taxon>
        <taxon>Lepidosauria</taxon>
        <taxon>Squamata</taxon>
        <taxon>Bifurcata</taxon>
        <taxon>Gekkota</taxon>
        <taxon>Sphaerodactylidae</taxon>
        <taxon>Sphaerodactylus</taxon>
    </lineage>
</organism>
<reference evidence="1" key="1">
    <citation type="submission" date="2021-08" db="EMBL/GenBank/DDBJ databases">
        <title>The first chromosome-level gecko genome reveals the dynamic sex chromosomes of Neotropical dwarf geckos (Sphaerodactylidae: Sphaerodactylus).</title>
        <authorList>
            <person name="Pinto B.J."/>
            <person name="Keating S.E."/>
            <person name="Gamble T."/>
        </authorList>
    </citation>
    <scope>NUCLEOTIDE SEQUENCE</scope>
    <source>
        <strain evidence="1">TG3544</strain>
    </source>
</reference>
<protein>
    <submittedName>
        <fullName evidence="1">Uncharacterized protein</fullName>
    </submittedName>
</protein>
<name>A0ACB8EM80_9SAUR</name>
<proteinExistence type="predicted"/>
<sequence length="536" mass="59052">MFPIGLALLPVLLCASWQTKAIAAGNVQPPFPRARQDDGISAPVGPASSESGFERDTDELPFHMDSVIAILEDMESHLGGAPDLPVRELFRELDCKREFCQLSPAPVTSASSNVTYLSAKQRSFLKRLVNHKTDGSWTEYGVVLTPDGTTVALSPLLGGIIGGLGKRHEVAAPAAPWLTDPLNSTNLEPCPTLDPLLATFAESLAMAVSLFHVGQSQALLGPNGCWDSTSTPHTFTLLGPPSPMPDALINGAMDGVVLGAYLAENASLPSNISTLLREYYAREGLERENRARGNFRRRNFAALVSKEKLGEQLESSLCWLQHLPDGPLHLEGIRNRELTSLVSQAVEEFMALYVECPAIIPRCMWEAQPYIGTPTQLQLPLGFVYIHHTHTPGKPCRTFSECAADMRSMQHFHQVVRGWDDIGYSFVVGGDGYIYQGRGWHWVGAHTLGHNSKGYGVSFIGDYMKALPDPFALTLVKDNFMRCAVRGSRLKANYTVYGHRQLVRTLCPGDRLFQEIKTWKGFKVRCFMKDSVEHCI</sequence>
<evidence type="ECO:0000313" key="2">
    <source>
        <dbReference type="Proteomes" id="UP000827872"/>
    </source>
</evidence>
<comment type="caution">
    <text evidence="1">The sequence shown here is derived from an EMBL/GenBank/DDBJ whole genome shotgun (WGS) entry which is preliminary data.</text>
</comment>